<evidence type="ECO:0000313" key="1">
    <source>
        <dbReference type="EMBL" id="KAH7967081.1"/>
    </source>
</evidence>
<name>A0ACB8DGS9_DERSI</name>
<proteinExistence type="predicted"/>
<dbReference type="Proteomes" id="UP000821865">
    <property type="component" value="Chromosome 2"/>
</dbReference>
<evidence type="ECO:0000313" key="2">
    <source>
        <dbReference type="Proteomes" id="UP000821865"/>
    </source>
</evidence>
<comment type="caution">
    <text evidence="1">The sequence shown here is derived from an EMBL/GenBank/DDBJ whole genome shotgun (WGS) entry which is preliminary data.</text>
</comment>
<organism evidence="1 2">
    <name type="scientific">Dermacentor silvarum</name>
    <name type="common">Tick</name>
    <dbReference type="NCBI Taxonomy" id="543639"/>
    <lineage>
        <taxon>Eukaryota</taxon>
        <taxon>Metazoa</taxon>
        <taxon>Ecdysozoa</taxon>
        <taxon>Arthropoda</taxon>
        <taxon>Chelicerata</taxon>
        <taxon>Arachnida</taxon>
        <taxon>Acari</taxon>
        <taxon>Parasitiformes</taxon>
        <taxon>Ixodida</taxon>
        <taxon>Ixodoidea</taxon>
        <taxon>Ixodidae</taxon>
        <taxon>Rhipicephalinae</taxon>
        <taxon>Dermacentor</taxon>
    </lineage>
</organism>
<protein>
    <submittedName>
        <fullName evidence="1">Uncharacterized protein</fullName>
    </submittedName>
</protein>
<gene>
    <name evidence="1" type="ORF">HPB49_022286</name>
</gene>
<keyword evidence="2" id="KW-1185">Reference proteome</keyword>
<accession>A0ACB8DGS9</accession>
<sequence length="119" mass="13494">MSAFTIDVMGLYYSLSHPLLLEVVNEGIEAYGDMWYQNECKTSVDRFLDLSVLHLCSIVVQFSGKSFLQIEGMCIGSCLAPVLSDLLLARYDRDIERNLPTAHAKKVFRYIDDYSSSLK</sequence>
<reference evidence="1" key="1">
    <citation type="submission" date="2020-05" db="EMBL/GenBank/DDBJ databases">
        <title>Large-scale comparative analyses of tick genomes elucidate their genetic diversity and vector capacities.</title>
        <authorList>
            <person name="Jia N."/>
            <person name="Wang J."/>
            <person name="Shi W."/>
            <person name="Du L."/>
            <person name="Sun Y."/>
            <person name="Zhan W."/>
            <person name="Jiang J."/>
            <person name="Wang Q."/>
            <person name="Zhang B."/>
            <person name="Ji P."/>
            <person name="Sakyi L.B."/>
            <person name="Cui X."/>
            <person name="Yuan T."/>
            <person name="Jiang B."/>
            <person name="Yang W."/>
            <person name="Lam T.T.-Y."/>
            <person name="Chang Q."/>
            <person name="Ding S."/>
            <person name="Wang X."/>
            <person name="Zhu J."/>
            <person name="Ruan X."/>
            <person name="Zhao L."/>
            <person name="Wei J."/>
            <person name="Que T."/>
            <person name="Du C."/>
            <person name="Cheng J."/>
            <person name="Dai P."/>
            <person name="Han X."/>
            <person name="Huang E."/>
            <person name="Gao Y."/>
            <person name="Liu J."/>
            <person name="Shao H."/>
            <person name="Ye R."/>
            <person name="Li L."/>
            <person name="Wei W."/>
            <person name="Wang X."/>
            <person name="Wang C."/>
            <person name="Yang T."/>
            <person name="Huo Q."/>
            <person name="Li W."/>
            <person name="Guo W."/>
            <person name="Chen H."/>
            <person name="Zhou L."/>
            <person name="Ni X."/>
            <person name="Tian J."/>
            <person name="Zhou Y."/>
            <person name="Sheng Y."/>
            <person name="Liu T."/>
            <person name="Pan Y."/>
            <person name="Xia L."/>
            <person name="Li J."/>
            <person name="Zhao F."/>
            <person name="Cao W."/>
        </authorList>
    </citation>
    <scope>NUCLEOTIDE SEQUENCE</scope>
    <source>
        <strain evidence="1">Dsil-2018</strain>
    </source>
</reference>
<dbReference type="EMBL" id="CM023471">
    <property type="protein sequence ID" value="KAH7967081.1"/>
    <property type="molecule type" value="Genomic_DNA"/>
</dbReference>